<dbReference type="EC" id="3.2.1.26" evidence="2"/>
<evidence type="ECO:0000259" key="5">
    <source>
        <dbReference type="Pfam" id="PF00251"/>
    </source>
</evidence>
<dbReference type="eggNOG" id="COG1621">
    <property type="taxonomic scope" value="Bacteria"/>
</dbReference>
<dbReference type="GO" id="GO:0005975">
    <property type="term" value="P:carbohydrate metabolic process"/>
    <property type="evidence" value="ECO:0007669"/>
    <property type="project" value="InterPro"/>
</dbReference>
<evidence type="ECO:0000256" key="3">
    <source>
        <dbReference type="ARBA" id="ARBA00022801"/>
    </source>
</evidence>
<dbReference type="SUPFAM" id="SSF75005">
    <property type="entry name" value="Arabinanase/levansucrase/invertase"/>
    <property type="match status" value="1"/>
</dbReference>
<sequence>MKANTYLYKKIRKIDHDVLRPTFHFNAPVGWINDPNGLIYYKNYYQLYYQYNPYAPHWDSMHWGHARSKDGIHWQDMPVAMKPDHEYDKSGVFSGSAIEKGGKLYVIYTGHVDENGKAVETQCVAVSDDGVDFKKYKNNPVMTIADLPGEVDESNFRDPKVFEHDGKYYCVIAAAINGHGSLILFESEDLLHWSFKSILLQGEKYGLMTECPDYFNIDGKDYLAFSVILGDDKHSIVYIAEGHMDWQTFKFELEKCDRLDDGDDFYASQSFMNEKGERIVIPWLRSADHVNYLEESGHLWNGMMGIPRKLTIDNNELIQSPLGKFKQISLSDSEITLGINQLAEDIPVSYSLILKGDNGEIYITRTNESQYTIDIHSPAFTEELVWHSNKHKLTLVIDNSSLEIFSQTKTLSVVTFIAGINRMELKKVDL</sequence>
<protein>
    <recommendedName>
        <fullName evidence="2">beta-fructofuranosidase</fullName>
        <ecNumber evidence="2">3.2.1.26</ecNumber>
    </recommendedName>
</protein>
<dbReference type="GO" id="GO:0004564">
    <property type="term" value="F:beta-fructofuranosidase activity"/>
    <property type="evidence" value="ECO:0007669"/>
    <property type="project" value="UniProtKB-EC"/>
</dbReference>
<name>G1UB47_LACAC</name>
<dbReference type="RefSeq" id="WP_003546232.1">
    <property type="nucleotide sequence ID" value="NC_006814.3"/>
</dbReference>
<dbReference type="Proteomes" id="UP000006381">
    <property type="component" value="Chromosome"/>
</dbReference>
<dbReference type="InterPro" id="IPR001362">
    <property type="entry name" value="Glyco_hydro_32"/>
</dbReference>
<dbReference type="CDD" id="cd08996">
    <property type="entry name" value="GH32_FFase"/>
    <property type="match status" value="1"/>
</dbReference>
<reference evidence="6 7" key="1">
    <citation type="journal article" date="2005" name="Proc. Natl. Acad. Sci. U.S.A.">
        <title>Complete genome sequence of the probiotic lactic acid bacterium Lactobacillus acidophilus NCFM.</title>
        <authorList>
            <person name="Altermann E."/>
            <person name="Russell W.M."/>
            <person name="Azcarate-Peril M.A."/>
            <person name="Barrangou R."/>
            <person name="Buck B.L."/>
            <person name="McAuliffe O."/>
            <person name="Souther N."/>
            <person name="Dobson A."/>
            <person name="Duong T."/>
            <person name="Callanan M."/>
            <person name="Lick S."/>
            <person name="Hamrick A."/>
            <person name="Cano R."/>
            <person name="Klaenhammer T.R."/>
        </authorList>
    </citation>
    <scope>NUCLEOTIDE SEQUENCE [LARGE SCALE GENOMIC DNA]</scope>
    <source>
        <strain evidence="7">ATCC 700396 / NCK56 / N2 / NCFM</strain>
    </source>
</reference>
<dbReference type="OrthoDB" id="9759709at2"/>
<dbReference type="AlphaFoldDB" id="G1UB47"/>
<keyword evidence="7" id="KW-1185">Reference proteome</keyword>
<accession>G1UB47</accession>
<dbReference type="InterPro" id="IPR013320">
    <property type="entry name" value="ConA-like_dom_sf"/>
</dbReference>
<evidence type="ECO:0000256" key="1">
    <source>
        <dbReference type="ARBA" id="ARBA00009902"/>
    </source>
</evidence>
<gene>
    <name evidence="6" type="primary">bfrA</name>
    <name evidence="6" type="ordered locus">LBA0505</name>
</gene>
<dbReference type="Gene3D" id="2.115.10.20">
    <property type="entry name" value="Glycosyl hydrolase domain, family 43"/>
    <property type="match status" value="1"/>
</dbReference>
<evidence type="ECO:0000313" key="6">
    <source>
        <dbReference type="EMBL" id="AAV42388.1"/>
    </source>
</evidence>
<dbReference type="PATRIC" id="fig|272621.13.peg.482"/>
<keyword evidence="4 6" id="KW-0326">Glycosidase</keyword>
<keyword evidence="3 6" id="KW-0378">Hydrolase</keyword>
<feature type="domain" description="Glycosyl hydrolase family 32 N-terminal" evidence="5">
    <location>
        <begin position="24"/>
        <end position="321"/>
    </location>
</feature>
<dbReference type="CAZy" id="GH32">
    <property type="family name" value="Glycoside Hydrolase Family 32"/>
</dbReference>
<evidence type="ECO:0000256" key="4">
    <source>
        <dbReference type="ARBA" id="ARBA00023295"/>
    </source>
</evidence>
<dbReference type="HOGENOM" id="CLU_001528_7_0_9"/>
<dbReference type="InterPro" id="IPR013148">
    <property type="entry name" value="Glyco_hydro_32_N"/>
</dbReference>
<dbReference type="PANTHER" id="PTHR43101:SF1">
    <property type="entry name" value="BETA-FRUCTOSIDASE"/>
    <property type="match status" value="1"/>
</dbReference>
<dbReference type="KEGG" id="lac:LBA0505"/>
<dbReference type="Pfam" id="PF00251">
    <property type="entry name" value="Glyco_hydro_32N"/>
    <property type="match status" value="1"/>
</dbReference>
<dbReference type="PANTHER" id="PTHR43101">
    <property type="entry name" value="BETA-FRUCTOSIDASE"/>
    <property type="match status" value="1"/>
</dbReference>
<dbReference type="STRING" id="272621.LBA0505"/>
<evidence type="ECO:0000313" key="7">
    <source>
        <dbReference type="Proteomes" id="UP000006381"/>
    </source>
</evidence>
<dbReference type="SUPFAM" id="SSF49899">
    <property type="entry name" value="Concanavalin A-like lectins/glucanases"/>
    <property type="match status" value="1"/>
</dbReference>
<evidence type="ECO:0000256" key="2">
    <source>
        <dbReference type="ARBA" id="ARBA00012758"/>
    </source>
</evidence>
<proteinExistence type="inferred from homology"/>
<dbReference type="GeneID" id="93290368"/>
<dbReference type="SMART" id="SM00640">
    <property type="entry name" value="Glyco_32"/>
    <property type="match status" value="1"/>
</dbReference>
<organism evidence="7">
    <name type="scientific">Lactobacillus acidophilus (strain ATCC 700396 / NCK56 / N2 / NCFM)</name>
    <dbReference type="NCBI Taxonomy" id="272621"/>
    <lineage>
        <taxon>Bacteria</taxon>
        <taxon>Bacillati</taxon>
        <taxon>Bacillota</taxon>
        <taxon>Bacilli</taxon>
        <taxon>Lactobacillales</taxon>
        <taxon>Lactobacillaceae</taxon>
        <taxon>Lactobacillus</taxon>
    </lineage>
</organism>
<dbReference type="EMBL" id="CP000033">
    <property type="protein sequence ID" value="AAV42388.1"/>
    <property type="molecule type" value="Genomic_DNA"/>
</dbReference>
<dbReference type="BioCyc" id="LACI272621:G1G49-528-MONOMER"/>
<dbReference type="InterPro" id="IPR051214">
    <property type="entry name" value="GH32_Enzymes"/>
</dbReference>
<dbReference type="InterPro" id="IPR023296">
    <property type="entry name" value="Glyco_hydro_beta-prop_sf"/>
</dbReference>
<comment type="similarity">
    <text evidence="1">Belongs to the glycosyl hydrolase 32 family.</text>
</comment>